<dbReference type="PANTHER" id="PTHR42919">
    <property type="entry name" value="N-ALPHA-ACETYLTRANSFERASE"/>
    <property type="match status" value="1"/>
</dbReference>
<dbReference type="Pfam" id="PF13673">
    <property type="entry name" value="Acetyltransf_10"/>
    <property type="match status" value="1"/>
</dbReference>
<reference evidence="4 5" key="1">
    <citation type="submission" date="2018-06" db="EMBL/GenBank/DDBJ databases">
        <authorList>
            <consortium name="Pathogen Informatics"/>
            <person name="Doyle S."/>
        </authorList>
    </citation>
    <scope>NUCLEOTIDE SEQUENCE [LARGE SCALE GENOMIC DNA]</scope>
    <source>
        <strain evidence="4 5">NCTC11224</strain>
    </source>
</reference>
<dbReference type="EMBL" id="UAVW01000021">
    <property type="protein sequence ID" value="SQB16750.1"/>
    <property type="molecule type" value="Genomic_DNA"/>
</dbReference>
<keyword evidence="1 4" id="KW-0808">Transferase</keyword>
<name>A0A2X2WSH1_9FIRM</name>
<dbReference type="InterPro" id="IPR016181">
    <property type="entry name" value="Acyl_CoA_acyltransferase"/>
</dbReference>
<dbReference type="PROSITE" id="PS51186">
    <property type="entry name" value="GNAT"/>
    <property type="match status" value="1"/>
</dbReference>
<keyword evidence="5" id="KW-1185">Reference proteome</keyword>
<dbReference type="GO" id="GO:0007064">
    <property type="term" value="P:mitotic sister chromatid cohesion"/>
    <property type="evidence" value="ECO:0007669"/>
    <property type="project" value="TreeGrafter"/>
</dbReference>
<dbReference type="RefSeq" id="WP_089776494.1">
    <property type="nucleotide sequence ID" value="NZ_JADMWI010000009.1"/>
</dbReference>
<dbReference type="AlphaFoldDB" id="A0A2X2WSH1"/>
<dbReference type="GO" id="GO:0031415">
    <property type="term" value="C:NatA complex"/>
    <property type="evidence" value="ECO:0007669"/>
    <property type="project" value="TreeGrafter"/>
</dbReference>
<evidence type="ECO:0000256" key="1">
    <source>
        <dbReference type="ARBA" id="ARBA00022679"/>
    </source>
</evidence>
<dbReference type="InterPro" id="IPR051556">
    <property type="entry name" value="N-term/lysine_N-AcTrnsfr"/>
</dbReference>
<dbReference type="Proteomes" id="UP000251853">
    <property type="component" value="Unassembled WGS sequence"/>
</dbReference>
<dbReference type="PANTHER" id="PTHR42919:SF8">
    <property type="entry name" value="N-ALPHA-ACETYLTRANSFERASE 50"/>
    <property type="match status" value="1"/>
</dbReference>
<proteinExistence type="predicted"/>
<evidence type="ECO:0000256" key="2">
    <source>
        <dbReference type="ARBA" id="ARBA00023315"/>
    </source>
</evidence>
<protein>
    <submittedName>
        <fullName evidence="4">Ribosomal-protein-alanine acetyltransferase</fullName>
    </submittedName>
</protein>
<dbReference type="GO" id="GO:0016747">
    <property type="term" value="F:acyltransferase activity, transferring groups other than amino-acyl groups"/>
    <property type="evidence" value="ECO:0007669"/>
    <property type="project" value="InterPro"/>
</dbReference>
<dbReference type="CDD" id="cd04301">
    <property type="entry name" value="NAT_SF"/>
    <property type="match status" value="1"/>
</dbReference>
<keyword evidence="2" id="KW-0012">Acyltransferase</keyword>
<evidence type="ECO:0000313" key="5">
    <source>
        <dbReference type="Proteomes" id="UP000251853"/>
    </source>
</evidence>
<gene>
    <name evidence="4" type="ORF">NCTC11224_05812</name>
</gene>
<sequence length="156" mass="18144">MDYKIREIKESEYPVLSDFLYEAVFIPEQMEKPPKSIIEQPELQVYIADFGKADDWCLVAEVKETIVGAVWVRIMNDYGHIDGETPSLAISLYEEYRHLGLGTALMKEMLQFLKNKGYKQTSLSVQKANYAVNIYRKVGFEVVKENEEEYIMVCRL</sequence>
<dbReference type="SUPFAM" id="SSF55729">
    <property type="entry name" value="Acyl-CoA N-acyltransferases (Nat)"/>
    <property type="match status" value="1"/>
</dbReference>
<evidence type="ECO:0000313" key="4">
    <source>
        <dbReference type="EMBL" id="SQB16750.1"/>
    </source>
</evidence>
<organism evidence="4 5">
    <name type="scientific">Enterocloster clostridioformis</name>
    <dbReference type="NCBI Taxonomy" id="1531"/>
    <lineage>
        <taxon>Bacteria</taxon>
        <taxon>Bacillati</taxon>
        <taxon>Bacillota</taxon>
        <taxon>Clostridia</taxon>
        <taxon>Lachnospirales</taxon>
        <taxon>Lachnospiraceae</taxon>
        <taxon>Enterocloster</taxon>
    </lineage>
</organism>
<dbReference type="Gene3D" id="3.40.630.30">
    <property type="match status" value="1"/>
</dbReference>
<evidence type="ECO:0000259" key="3">
    <source>
        <dbReference type="PROSITE" id="PS51186"/>
    </source>
</evidence>
<feature type="domain" description="N-acetyltransferase" evidence="3">
    <location>
        <begin position="3"/>
        <end position="156"/>
    </location>
</feature>
<accession>A0A2X2WSH1</accession>
<dbReference type="InterPro" id="IPR000182">
    <property type="entry name" value="GNAT_dom"/>
</dbReference>